<accession>A0A5K1JZ37</accession>
<gene>
    <name evidence="1" type="primary">I1RKU6</name>
</gene>
<name>A0A5K1JZ37_9APHY</name>
<protein>
    <submittedName>
        <fullName evidence="1">APH domain-containing protein</fullName>
    </submittedName>
</protein>
<sequence length="265" mass="29272">MPRLASLSLVFRRSPGWSDSESARARHGDQCQVDPPQLSALEVVRVAGAPFDIEGILHAVSSPVLHTAMLSVAIPDSDTDGWTRCATVLSTRFSRSLRTARVECTRSGLAVPSHARPFQKYVRPLLPLRLLQECTITIEDPAGVALTNEDVDTMASSWTSLSTLEVSLHGGASCLPRPTFSSLLSFVHRCPGLTTLRLPFSQQLDSLASDEDWSRVRSRADLHELWLSEVSFSRRDTDMVTQYLRHLFPKVDLVPLINAGVLRES</sequence>
<dbReference type="AlphaFoldDB" id="A0A5K1JZ37"/>
<organism evidence="1">
    <name type="scientific">Ganoderma boninense</name>
    <dbReference type="NCBI Taxonomy" id="34458"/>
    <lineage>
        <taxon>Eukaryota</taxon>
        <taxon>Fungi</taxon>
        <taxon>Dikarya</taxon>
        <taxon>Basidiomycota</taxon>
        <taxon>Agaricomycotina</taxon>
        <taxon>Agaricomycetes</taxon>
        <taxon>Polyporales</taxon>
        <taxon>Polyporaceae</taxon>
        <taxon>Ganoderma</taxon>
    </lineage>
</organism>
<proteinExistence type="predicted"/>
<dbReference type="EMBL" id="LR726920">
    <property type="protein sequence ID" value="VWO98397.1"/>
    <property type="molecule type" value="Genomic_DNA"/>
</dbReference>
<evidence type="ECO:0000313" key="1">
    <source>
        <dbReference type="EMBL" id="VWO98397.1"/>
    </source>
</evidence>
<reference evidence="1" key="1">
    <citation type="submission" date="2019-10" db="EMBL/GenBank/DDBJ databases">
        <authorList>
            <person name="Nor Muhammad N."/>
        </authorList>
    </citation>
    <scope>NUCLEOTIDE SEQUENCE</scope>
</reference>